<accession>A0AAD7ZVT6</accession>
<evidence type="ECO:0000313" key="2">
    <source>
        <dbReference type="EMBL" id="KAJ9587617.1"/>
    </source>
</evidence>
<feature type="compositionally biased region" description="Basic and acidic residues" evidence="1">
    <location>
        <begin position="24"/>
        <end position="36"/>
    </location>
</feature>
<feature type="non-terminal residue" evidence="2">
    <location>
        <position position="1"/>
    </location>
</feature>
<evidence type="ECO:0000256" key="1">
    <source>
        <dbReference type="SAM" id="MobiDB-lite"/>
    </source>
</evidence>
<feature type="region of interest" description="Disordered" evidence="1">
    <location>
        <begin position="20"/>
        <end position="42"/>
    </location>
</feature>
<comment type="caution">
    <text evidence="2">The sequence shown here is derived from an EMBL/GenBank/DDBJ whole genome shotgun (WGS) entry which is preliminary data.</text>
</comment>
<name>A0AAD7ZVT6_DIPPU</name>
<reference evidence="2" key="1">
    <citation type="journal article" date="2023" name="IScience">
        <title>Live-bearing cockroach genome reveals convergent evolutionary mechanisms linked to viviparity in insects and beyond.</title>
        <authorList>
            <person name="Fouks B."/>
            <person name="Harrison M.C."/>
            <person name="Mikhailova A.A."/>
            <person name="Marchal E."/>
            <person name="English S."/>
            <person name="Carruthers M."/>
            <person name="Jennings E.C."/>
            <person name="Chiamaka E.L."/>
            <person name="Frigard R.A."/>
            <person name="Pippel M."/>
            <person name="Attardo G.M."/>
            <person name="Benoit J.B."/>
            <person name="Bornberg-Bauer E."/>
            <person name="Tobe S.S."/>
        </authorList>
    </citation>
    <scope>NUCLEOTIDE SEQUENCE</scope>
    <source>
        <strain evidence="2">Stay&amp;Tobe</strain>
    </source>
</reference>
<sequence length="201" mass="23755">YMIQKVKRYLKFNARYNSIRKSKHDPTHQARSHETDVYSAQSHKVPVSSEECGVVVTMEPYSNEEYADMHFMYGFSKEFDIHCKGEHSNASRCKEDTWNTSFNSQRRLMNSVEVMNTRLGNIERGQPLHGSTASERYRNEKAMRLTISTRCHFLHNTYTHKINFRMAIEYSFFYFPFYLCNDGDVGWLNLGHHHQQVMQSC</sequence>
<gene>
    <name evidence="2" type="ORF">L9F63_018950</name>
</gene>
<dbReference type="AlphaFoldDB" id="A0AAD7ZVT6"/>
<protein>
    <submittedName>
        <fullName evidence="2">Uncharacterized protein</fullName>
    </submittedName>
</protein>
<dbReference type="Proteomes" id="UP001233999">
    <property type="component" value="Unassembled WGS sequence"/>
</dbReference>
<reference evidence="2" key="2">
    <citation type="submission" date="2023-05" db="EMBL/GenBank/DDBJ databases">
        <authorList>
            <person name="Fouks B."/>
        </authorList>
    </citation>
    <scope>NUCLEOTIDE SEQUENCE</scope>
    <source>
        <strain evidence="2">Stay&amp;Tobe</strain>
        <tissue evidence="2">Testes</tissue>
    </source>
</reference>
<proteinExistence type="predicted"/>
<evidence type="ECO:0000313" key="3">
    <source>
        <dbReference type="Proteomes" id="UP001233999"/>
    </source>
</evidence>
<feature type="non-terminal residue" evidence="2">
    <location>
        <position position="201"/>
    </location>
</feature>
<keyword evidence="3" id="KW-1185">Reference proteome</keyword>
<organism evidence="2 3">
    <name type="scientific">Diploptera punctata</name>
    <name type="common">Pacific beetle cockroach</name>
    <dbReference type="NCBI Taxonomy" id="6984"/>
    <lineage>
        <taxon>Eukaryota</taxon>
        <taxon>Metazoa</taxon>
        <taxon>Ecdysozoa</taxon>
        <taxon>Arthropoda</taxon>
        <taxon>Hexapoda</taxon>
        <taxon>Insecta</taxon>
        <taxon>Pterygota</taxon>
        <taxon>Neoptera</taxon>
        <taxon>Polyneoptera</taxon>
        <taxon>Dictyoptera</taxon>
        <taxon>Blattodea</taxon>
        <taxon>Blaberoidea</taxon>
        <taxon>Blaberidae</taxon>
        <taxon>Diplopterinae</taxon>
        <taxon>Diploptera</taxon>
    </lineage>
</organism>
<dbReference type="EMBL" id="JASPKZ010006082">
    <property type="protein sequence ID" value="KAJ9587617.1"/>
    <property type="molecule type" value="Genomic_DNA"/>
</dbReference>